<dbReference type="SUPFAM" id="SSF47323">
    <property type="entry name" value="Anticodon-binding domain of a subclass of class I aminoacyl-tRNA synthetases"/>
    <property type="match status" value="1"/>
</dbReference>
<name>A0A382W170_9ZZZZ</name>
<dbReference type="SUPFAM" id="SSF52374">
    <property type="entry name" value="Nucleotidylyl transferase"/>
    <property type="match status" value="1"/>
</dbReference>
<feature type="domain" description="DALR anticodon binding" evidence="4">
    <location>
        <begin position="136"/>
        <end position="266"/>
    </location>
</feature>
<dbReference type="AlphaFoldDB" id="A0A382W170"/>
<dbReference type="SMART" id="SM00836">
    <property type="entry name" value="DALR_1"/>
    <property type="match status" value="1"/>
</dbReference>
<feature type="non-terminal residue" evidence="5">
    <location>
        <position position="1"/>
    </location>
</feature>
<comment type="similarity">
    <text evidence="1">Belongs to the class-I aminoacyl-tRNA synthetase family.</text>
</comment>
<organism evidence="5">
    <name type="scientific">marine metagenome</name>
    <dbReference type="NCBI Taxonomy" id="408172"/>
    <lineage>
        <taxon>unclassified sequences</taxon>
        <taxon>metagenomes</taxon>
        <taxon>ecological metagenomes</taxon>
    </lineage>
</organism>
<evidence type="ECO:0000256" key="2">
    <source>
        <dbReference type="ARBA" id="ARBA00012837"/>
    </source>
</evidence>
<comment type="catalytic activity">
    <reaction evidence="3">
        <text>tRNA(Arg) + L-arginine + ATP = L-arginyl-tRNA(Arg) + AMP + diphosphate</text>
        <dbReference type="Rhea" id="RHEA:20301"/>
        <dbReference type="Rhea" id="RHEA-COMP:9658"/>
        <dbReference type="Rhea" id="RHEA-COMP:9673"/>
        <dbReference type="ChEBI" id="CHEBI:30616"/>
        <dbReference type="ChEBI" id="CHEBI:32682"/>
        <dbReference type="ChEBI" id="CHEBI:33019"/>
        <dbReference type="ChEBI" id="CHEBI:78442"/>
        <dbReference type="ChEBI" id="CHEBI:78513"/>
        <dbReference type="ChEBI" id="CHEBI:456215"/>
        <dbReference type="EC" id="6.1.1.19"/>
    </reaction>
</comment>
<evidence type="ECO:0000256" key="3">
    <source>
        <dbReference type="ARBA" id="ARBA00049339"/>
    </source>
</evidence>
<evidence type="ECO:0000256" key="1">
    <source>
        <dbReference type="ARBA" id="ARBA00005594"/>
    </source>
</evidence>
<proteinExistence type="inferred from homology"/>
<reference evidence="5" key="1">
    <citation type="submission" date="2018-05" db="EMBL/GenBank/DDBJ databases">
        <authorList>
            <person name="Lanie J.A."/>
            <person name="Ng W.-L."/>
            <person name="Kazmierczak K.M."/>
            <person name="Andrzejewski T.M."/>
            <person name="Davidsen T.M."/>
            <person name="Wayne K.J."/>
            <person name="Tettelin H."/>
            <person name="Glass J.I."/>
            <person name="Rusch D."/>
            <person name="Podicherti R."/>
            <person name="Tsui H.-C.T."/>
            <person name="Winkler M.E."/>
        </authorList>
    </citation>
    <scope>NUCLEOTIDE SEQUENCE</scope>
</reference>
<protein>
    <recommendedName>
        <fullName evidence="2">arginine--tRNA ligase</fullName>
        <ecNumber evidence="2">6.1.1.19</ecNumber>
    </recommendedName>
</protein>
<gene>
    <name evidence="5" type="ORF">METZ01_LOCUS404889</name>
</gene>
<dbReference type="InterPro" id="IPR014729">
    <property type="entry name" value="Rossmann-like_a/b/a_fold"/>
</dbReference>
<dbReference type="InterPro" id="IPR009080">
    <property type="entry name" value="tRNAsynth_Ia_anticodon-bd"/>
</dbReference>
<dbReference type="EC" id="6.1.1.19" evidence="2"/>
<evidence type="ECO:0000313" key="5">
    <source>
        <dbReference type="EMBL" id="SVD52035.1"/>
    </source>
</evidence>
<accession>A0A382W170</accession>
<evidence type="ECO:0000259" key="4">
    <source>
        <dbReference type="SMART" id="SM00836"/>
    </source>
</evidence>
<dbReference type="EMBL" id="UINC01155909">
    <property type="protein sequence ID" value="SVD52035.1"/>
    <property type="molecule type" value="Genomic_DNA"/>
</dbReference>
<dbReference type="Pfam" id="PF05746">
    <property type="entry name" value="DALR_1"/>
    <property type="match status" value="1"/>
</dbReference>
<dbReference type="Gene3D" id="3.40.50.620">
    <property type="entry name" value="HUPs"/>
    <property type="match status" value="1"/>
</dbReference>
<dbReference type="GO" id="GO:0005524">
    <property type="term" value="F:ATP binding"/>
    <property type="evidence" value="ECO:0007669"/>
    <property type="project" value="InterPro"/>
</dbReference>
<dbReference type="GO" id="GO:0004814">
    <property type="term" value="F:arginine-tRNA ligase activity"/>
    <property type="evidence" value="ECO:0007669"/>
    <property type="project" value="UniProtKB-EC"/>
</dbReference>
<sequence length="267" mass="29848">EVDRPIKKPDGSWTYFATDIAYHRDKIRRGFDDMIDIWGADHGGYVKRMKAAVNAVSGDTVSLDVKLCQMVKLSEGGKPVIMSKRAGQFVTLRDVVDKVGKDVVRFIMLTRKNDAPLEFDLARALEQSKDNPVFYVQYAHARIRSVQRRAEAEMPELMAGDLTAIADLSVLTDAAEIDLIKCLCGWPRTVDSAVQAHEPHRLAFYLQELAAAFHLLWNKGNEDHGLRFIIPEESRVTAARLTLIGAVAQVISLGLSIFAVQPVEEMR</sequence>
<dbReference type="GO" id="GO:0006420">
    <property type="term" value="P:arginyl-tRNA aminoacylation"/>
    <property type="evidence" value="ECO:0007669"/>
    <property type="project" value="InterPro"/>
</dbReference>
<dbReference type="InterPro" id="IPR001278">
    <property type="entry name" value="Arg-tRNA-ligase"/>
</dbReference>
<dbReference type="PANTHER" id="PTHR11956">
    <property type="entry name" value="ARGINYL-TRNA SYNTHETASE"/>
    <property type="match status" value="1"/>
</dbReference>
<dbReference type="PANTHER" id="PTHR11956:SF5">
    <property type="entry name" value="ARGININE--TRNA LIGASE, CYTOPLASMIC"/>
    <property type="match status" value="1"/>
</dbReference>
<dbReference type="Gene3D" id="1.10.730.10">
    <property type="entry name" value="Isoleucyl-tRNA Synthetase, Domain 1"/>
    <property type="match status" value="1"/>
</dbReference>
<dbReference type="InterPro" id="IPR008909">
    <property type="entry name" value="DALR_anticod-bd"/>
</dbReference>